<dbReference type="Proteomes" id="UP001596484">
    <property type="component" value="Unassembled WGS sequence"/>
</dbReference>
<keyword evidence="1" id="KW-0472">Membrane</keyword>
<feature type="transmembrane region" description="Helical" evidence="1">
    <location>
        <begin position="69"/>
        <end position="89"/>
    </location>
</feature>
<dbReference type="InterPro" id="IPR046291">
    <property type="entry name" value="DUF6328"/>
</dbReference>
<protein>
    <submittedName>
        <fullName evidence="2">DUF6328 family protein</fullName>
    </submittedName>
</protein>
<keyword evidence="3" id="KW-1185">Reference proteome</keyword>
<sequence>MDADHPESDADWNRYARHETETQRLDRNWASILQELRVVQTGVQLLTGFLLFLPFQVRFAELSTYERSVYLVTVFLSISSTILLLAPVGMHRVMFRQRKLRTLVSSAHRLELSGLLLLGLALTGVVMLIAGTVIGPHVGAVAGAVTVLAFSYFWILLPWLHLRD</sequence>
<organism evidence="2 3">
    <name type="scientific">Rhodococcus daqingensis</name>
    <dbReference type="NCBI Taxonomy" id="2479363"/>
    <lineage>
        <taxon>Bacteria</taxon>
        <taxon>Bacillati</taxon>
        <taxon>Actinomycetota</taxon>
        <taxon>Actinomycetes</taxon>
        <taxon>Mycobacteriales</taxon>
        <taxon>Nocardiaceae</taxon>
        <taxon>Rhodococcus</taxon>
    </lineage>
</organism>
<accession>A0ABW2S1C3</accession>
<dbReference type="Pfam" id="PF19853">
    <property type="entry name" value="DUF6328"/>
    <property type="match status" value="1"/>
</dbReference>
<evidence type="ECO:0000256" key="1">
    <source>
        <dbReference type="SAM" id="Phobius"/>
    </source>
</evidence>
<proteinExistence type="predicted"/>
<keyword evidence="1" id="KW-0812">Transmembrane</keyword>
<reference evidence="3" key="1">
    <citation type="journal article" date="2019" name="Int. J. Syst. Evol. Microbiol.">
        <title>The Global Catalogue of Microorganisms (GCM) 10K type strain sequencing project: providing services to taxonomists for standard genome sequencing and annotation.</title>
        <authorList>
            <consortium name="The Broad Institute Genomics Platform"/>
            <consortium name="The Broad Institute Genome Sequencing Center for Infectious Disease"/>
            <person name="Wu L."/>
            <person name="Ma J."/>
        </authorList>
    </citation>
    <scope>NUCLEOTIDE SEQUENCE [LARGE SCALE GENOMIC DNA]</scope>
    <source>
        <strain evidence="3">ICMP 19430</strain>
    </source>
</reference>
<gene>
    <name evidence="2" type="ORF">ACFQS9_18575</name>
</gene>
<comment type="caution">
    <text evidence="2">The sequence shown here is derived from an EMBL/GenBank/DDBJ whole genome shotgun (WGS) entry which is preliminary data.</text>
</comment>
<dbReference type="RefSeq" id="WP_378407519.1">
    <property type="nucleotide sequence ID" value="NZ_JBHTCS010000022.1"/>
</dbReference>
<feature type="transmembrane region" description="Helical" evidence="1">
    <location>
        <begin position="140"/>
        <end position="160"/>
    </location>
</feature>
<keyword evidence="1" id="KW-1133">Transmembrane helix</keyword>
<feature type="transmembrane region" description="Helical" evidence="1">
    <location>
        <begin position="110"/>
        <end position="134"/>
    </location>
</feature>
<evidence type="ECO:0000313" key="3">
    <source>
        <dbReference type="Proteomes" id="UP001596484"/>
    </source>
</evidence>
<dbReference type="EMBL" id="JBHTCS010000022">
    <property type="protein sequence ID" value="MFC7449906.1"/>
    <property type="molecule type" value="Genomic_DNA"/>
</dbReference>
<name>A0ABW2S1C3_9NOCA</name>
<evidence type="ECO:0000313" key="2">
    <source>
        <dbReference type="EMBL" id="MFC7449906.1"/>
    </source>
</evidence>